<feature type="transmembrane region" description="Helical" evidence="7">
    <location>
        <begin position="307"/>
        <end position="332"/>
    </location>
</feature>
<keyword evidence="2" id="KW-0813">Transport</keyword>
<dbReference type="GO" id="GO:0005886">
    <property type="term" value="C:plasma membrane"/>
    <property type="evidence" value="ECO:0007669"/>
    <property type="project" value="UniProtKB-SubCell"/>
</dbReference>
<feature type="transmembrane region" description="Helical" evidence="7">
    <location>
        <begin position="164"/>
        <end position="181"/>
    </location>
</feature>
<dbReference type="Pfam" id="PF00375">
    <property type="entry name" value="SDF"/>
    <property type="match status" value="1"/>
</dbReference>
<gene>
    <name evidence="8" type="ORF">VW23_020960</name>
</gene>
<dbReference type="PRINTS" id="PR00173">
    <property type="entry name" value="EDTRNSPORT"/>
</dbReference>
<accession>A0A1E5XPR2</accession>
<feature type="transmembrane region" description="Helical" evidence="7">
    <location>
        <begin position="236"/>
        <end position="257"/>
    </location>
</feature>
<evidence type="ECO:0008006" key="10">
    <source>
        <dbReference type="Google" id="ProtNLM"/>
    </source>
</evidence>
<feature type="transmembrane region" description="Helical" evidence="7">
    <location>
        <begin position="83"/>
        <end position="104"/>
    </location>
</feature>
<dbReference type="AlphaFoldDB" id="A0A1E5XPR2"/>
<proteinExistence type="predicted"/>
<dbReference type="GO" id="GO:0015293">
    <property type="term" value="F:symporter activity"/>
    <property type="evidence" value="ECO:0007669"/>
    <property type="project" value="UniProtKB-KW"/>
</dbReference>
<keyword evidence="5 7" id="KW-1133">Transmembrane helix</keyword>
<keyword evidence="3" id="KW-1003">Cell membrane</keyword>
<comment type="caution">
    <text evidence="8">The sequence shown here is derived from an EMBL/GenBank/DDBJ whole genome shotgun (WGS) entry which is preliminary data.</text>
</comment>
<dbReference type="RefSeq" id="WP_069910281.1">
    <property type="nucleotide sequence ID" value="NZ_LAJE02000202.1"/>
</dbReference>
<dbReference type="Proteomes" id="UP000095463">
    <property type="component" value="Unassembled WGS sequence"/>
</dbReference>
<feature type="transmembrane region" description="Helical" evidence="7">
    <location>
        <begin position="344"/>
        <end position="364"/>
    </location>
</feature>
<evidence type="ECO:0000256" key="5">
    <source>
        <dbReference type="ARBA" id="ARBA00022989"/>
    </source>
</evidence>
<dbReference type="EMBL" id="LAJE02000202">
    <property type="protein sequence ID" value="OEO30504.1"/>
    <property type="molecule type" value="Genomic_DNA"/>
</dbReference>
<dbReference type="SUPFAM" id="SSF118215">
    <property type="entry name" value="Proton glutamate symport protein"/>
    <property type="match status" value="1"/>
</dbReference>
<dbReference type="PANTHER" id="PTHR42865:SF7">
    <property type="entry name" value="PROTON_GLUTAMATE-ASPARTATE SYMPORTER"/>
    <property type="match status" value="1"/>
</dbReference>
<keyword evidence="6 7" id="KW-0472">Membrane</keyword>
<dbReference type="PANTHER" id="PTHR42865">
    <property type="entry name" value="PROTON/GLUTAMATE-ASPARTATE SYMPORTER"/>
    <property type="match status" value="1"/>
</dbReference>
<feature type="transmembrane region" description="Helical" evidence="7">
    <location>
        <begin position="202"/>
        <end position="224"/>
    </location>
</feature>
<evidence type="ECO:0000256" key="1">
    <source>
        <dbReference type="ARBA" id="ARBA00004651"/>
    </source>
</evidence>
<organism evidence="8 9">
    <name type="scientific">Devosia insulae DS-56</name>
    <dbReference type="NCBI Taxonomy" id="1116389"/>
    <lineage>
        <taxon>Bacteria</taxon>
        <taxon>Pseudomonadati</taxon>
        <taxon>Pseudomonadota</taxon>
        <taxon>Alphaproteobacteria</taxon>
        <taxon>Hyphomicrobiales</taxon>
        <taxon>Devosiaceae</taxon>
        <taxon>Devosia</taxon>
    </lineage>
</organism>
<evidence type="ECO:0000313" key="9">
    <source>
        <dbReference type="Proteomes" id="UP000095463"/>
    </source>
</evidence>
<evidence type="ECO:0000256" key="2">
    <source>
        <dbReference type="ARBA" id="ARBA00022448"/>
    </source>
</evidence>
<evidence type="ECO:0000313" key="8">
    <source>
        <dbReference type="EMBL" id="OEO30504.1"/>
    </source>
</evidence>
<dbReference type="InterPro" id="IPR036458">
    <property type="entry name" value="Na:dicarbo_symporter_sf"/>
</dbReference>
<dbReference type="Gene3D" id="1.10.3860.10">
    <property type="entry name" value="Sodium:dicarboxylate symporter"/>
    <property type="match status" value="1"/>
</dbReference>
<dbReference type="OrthoDB" id="9766690at2"/>
<feature type="transmembrane region" description="Helical" evidence="7">
    <location>
        <begin position="370"/>
        <end position="391"/>
    </location>
</feature>
<evidence type="ECO:0000256" key="3">
    <source>
        <dbReference type="ARBA" id="ARBA00022475"/>
    </source>
</evidence>
<sequence length="432" mass="45184">MAEALKGRLGRLLLHPVAIFTGLVAGGVLGWLDKGQMPVIGTLGDIYIRLLQMCVIPLLFTAVATSLSRLFLDGAANRYFTRLVLLIIGGLAVAGALGVALGYWGQPGGELQLAAREVIGKVIFTAEAAGTGVDPAHTQGVFADLVVGMFPENIFGALTTGNKIAILMFAVLFGVALGSIAREKSERATALLEAFYDTFIKIIEWLMYVLPFGLFCLAYSQVSAVGLDVLFAMTKLVVFIYAGAIVLIALYSVLIWWRVGGSYLATLGAMRETVVVAFGTSSSYASIPSALRGLKEGLRLDRRVVDLALPLGITLNPPGSTFHFALATLFLANLYGLALDPGQMVFVLFGAMLAGVAATGAPGVAALSMISIILVPLGLPVEVAIILLVAIDPIVDPILTVVNVQGNAATTALLAGKPEVGPEGALRVANSE</sequence>
<feature type="transmembrane region" description="Helical" evidence="7">
    <location>
        <begin position="47"/>
        <end position="71"/>
    </location>
</feature>
<protein>
    <recommendedName>
        <fullName evidence="10">Sodium:dicarboxylate symporter</fullName>
    </recommendedName>
</protein>
<evidence type="ECO:0000256" key="4">
    <source>
        <dbReference type="ARBA" id="ARBA00022692"/>
    </source>
</evidence>
<dbReference type="InterPro" id="IPR001991">
    <property type="entry name" value="Na-dicarboxylate_symporter"/>
</dbReference>
<keyword evidence="9" id="KW-1185">Reference proteome</keyword>
<evidence type="ECO:0000256" key="7">
    <source>
        <dbReference type="SAM" id="Phobius"/>
    </source>
</evidence>
<feature type="transmembrane region" description="Helical" evidence="7">
    <location>
        <begin position="12"/>
        <end position="32"/>
    </location>
</feature>
<keyword evidence="4 7" id="KW-0812">Transmembrane</keyword>
<name>A0A1E5XPR2_9HYPH</name>
<evidence type="ECO:0000256" key="6">
    <source>
        <dbReference type="ARBA" id="ARBA00023136"/>
    </source>
</evidence>
<comment type="subcellular location">
    <subcellularLocation>
        <location evidence="1">Cell membrane</location>
        <topology evidence="1">Multi-pass membrane protein</topology>
    </subcellularLocation>
</comment>
<reference evidence="8 9" key="1">
    <citation type="journal article" date="2015" name="Genome Announc.">
        <title>Genome Assemblies of Three Soil-Associated Devosia species: D. insulae, D. limi, and D. soli.</title>
        <authorList>
            <person name="Hassan Y.I."/>
            <person name="Lepp D."/>
            <person name="Zhou T."/>
        </authorList>
    </citation>
    <scope>NUCLEOTIDE SEQUENCE [LARGE SCALE GENOMIC DNA]</scope>
    <source>
        <strain evidence="8 9">DS-56</strain>
    </source>
</reference>